<feature type="binding site" evidence="6">
    <location>
        <position position="113"/>
    </location>
    <ligand>
        <name>Zn(2+)</name>
        <dbReference type="ChEBI" id="CHEBI:29105"/>
    </ligand>
</feature>
<evidence type="ECO:0000256" key="2">
    <source>
        <dbReference type="ARBA" id="ARBA00022801"/>
    </source>
</evidence>
<dbReference type="PANTHER" id="PTHR42909:SF1">
    <property type="entry name" value="CARBOHYDRATE KINASE PFKB DOMAIN-CONTAINING PROTEIN"/>
    <property type="match status" value="1"/>
</dbReference>
<dbReference type="SUPFAM" id="SSF53613">
    <property type="entry name" value="Ribokinase-like"/>
    <property type="match status" value="1"/>
</dbReference>
<dbReference type="GO" id="GO:0004730">
    <property type="term" value="F:pseudouridylate synthase activity"/>
    <property type="evidence" value="ECO:0007669"/>
    <property type="project" value="InterPro"/>
</dbReference>
<dbReference type="HAMAP" id="MF_01876">
    <property type="entry name" value="PsiMP_glycosidase"/>
    <property type="match status" value="1"/>
</dbReference>
<proteinExistence type="inferred from homology"/>
<feature type="binding site" evidence="6">
    <location>
        <position position="105"/>
    </location>
    <ligand>
        <name>Zn(2+)</name>
        <dbReference type="ChEBI" id="CHEBI:29105"/>
    </ligand>
</feature>
<evidence type="ECO:0000256" key="6">
    <source>
        <dbReference type="PIRSR" id="PIRSR602124-2"/>
    </source>
</evidence>
<dbReference type="GO" id="GO:0005740">
    <property type="term" value="C:mitochondrial envelope"/>
    <property type="evidence" value="ECO:0007669"/>
    <property type="project" value="InterPro"/>
</dbReference>
<dbReference type="InterPro" id="IPR002124">
    <property type="entry name" value="Cyt_c_oxidase_su5b"/>
</dbReference>
<keyword evidence="3" id="KW-0464">Manganese</keyword>
<dbReference type="InterPro" id="IPR036972">
    <property type="entry name" value="Cyt_c_oxidase_su5b_sf"/>
</dbReference>
<keyword evidence="6" id="KW-0862">Zinc</keyword>
<evidence type="ECO:0000256" key="5">
    <source>
        <dbReference type="ARBA" id="ARBA00023295"/>
    </source>
</evidence>
<dbReference type="Pfam" id="PF00294">
    <property type="entry name" value="PfkB"/>
    <property type="match status" value="1"/>
</dbReference>
<keyword evidence="5" id="KW-0326">Glycosidase</keyword>
<dbReference type="InterPro" id="IPR022830">
    <property type="entry name" value="Indigdn_synthA-like"/>
</dbReference>
<dbReference type="Gene3D" id="3.40.1190.20">
    <property type="match status" value="1"/>
</dbReference>
<protein>
    <recommendedName>
        <fullName evidence="7">Carbohydrate kinase PfkB domain-containing protein</fullName>
    </recommendedName>
</protein>
<feature type="binding site" evidence="6">
    <location>
        <position position="132"/>
    </location>
    <ligand>
        <name>Zn(2+)</name>
        <dbReference type="ChEBI" id="CHEBI:29105"/>
    </ligand>
</feature>
<comment type="caution">
    <text evidence="8">The sequence shown here is derived from an EMBL/GenBank/DDBJ whole genome shotgun (WGS) entry which is preliminary data.</text>
</comment>
<organism evidence="8 9">
    <name type="scientific">Linnemannia schmuckeri</name>
    <dbReference type="NCBI Taxonomy" id="64567"/>
    <lineage>
        <taxon>Eukaryota</taxon>
        <taxon>Fungi</taxon>
        <taxon>Fungi incertae sedis</taxon>
        <taxon>Mucoromycota</taxon>
        <taxon>Mortierellomycotina</taxon>
        <taxon>Mortierellomycetes</taxon>
        <taxon>Mortierellales</taxon>
        <taxon>Mortierellaceae</taxon>
        <taxon>Linnemannia</taxon>
    </lineage>
</organism>
<evidence type="ECO:0000259" key="7">
    <source>
        <dbReference type="Pfam" id="PF00294"/>
    </source>
</evidence>
<dbReference type="Proteomes" id="UP000748756">
    <property type="component" value="Unassembled WGS sequence"/>
</dbReference>
<dbReference type="GO" id="GO:0046872">
    <property type="term" value="F:metal ion binding"/>
    <property type="evidence" value="ECO:0007669"/>
    <property type="project" value="UniProtKB-KW"/>
</dbReference>
<reference evidence="8" key="1">
    <citation type="journal article" date="2020" name="Fungal Divers.">
        <title>Resolving the Mortierellaceae phylogeny through synthesis of multi-gene phylogenetics and phylogenomics.</title>
        <authorList>
            <person name="Vandepol N."/>
            <person name="Liber J."/>
            <person name="Desiro A."/>
            <person name="Na H."/>
            <person name="Kennedy M."/>
            <person name="Barry K."/>
            <person name="Grigoriev I.V."/>
            <person name="Miller A.N."/>
            <person name="O'Donnell K."/>
            <person name="Stajich J.E."/>
            <person name="Bonito G."/>
        </authorList>
    </citation>
    <scope>NUCLEOTIDE SEQUENCE</scope>
    <source>
        <strain evidence="8">NRRL 6426</strain>
    </source>
</reference>
<keyword evidence="9" id="KW-1185">Reference proteome</keyword>
<feature type="binding site" evidence="6">
    <location>
        <position position="129"/>
    </location>
    <ligand>
        <name>Zn(2+)</name>
        <dbReference type="ChEBI" id="CHEBI:29105"/>
    </ligand>
</feature>
<dbReference type="EMBL" id="JAAAUQ010000615">
    <property type="protein sequence ID" value="KAF9148784.1"/>
    <property type="molecule type" value="Genomic_DNA"/>
</dbReference>
<dbReference type="Pfam" id="PF04227">
    <property type="entry name" value="Indigoidine_A"/>
    <property type="match status" value="1"/>
</dbReference>
<sequence length="877" mass="94317">MFAVRSIRAPLARVTLRAAPVARFSALSVRFGGHHEVKIQQGPGAAAGSTPTDLDQSTGLERAELLGKMQGKDIFDLAPLEVHVRGTKANPTIIHSRDPIRYVGCAGVPGETHEVQWLLIDQTHEFDRCDQCGNVYKWTAYEPDENFPALSSTLRFSDEVKAALDQKKPLVALESTIISHGMPYPVNFETAIAVEKVVRDNGATPATIAILDGQIQIGLSQDQIRHLAKMGREAVKASRRDLAVVMAKKQTGATTVSATMLLAHRAGISVFATGGIGGVHRGYEETMDVSADLTELGRTPVAVVCAGVKSILDIGRTLEFLETQGVTVATYGKTLDFPAFFTRTSGFQSMLKIETPKEAAELIAANHAVDLQSGIVIGVPIAKEDAMDDILVGEAINAAVKESIEQGIVGKESTPFLLKRVNELTGGNSLKSNIALVKQNASVAAKIAKDLATLNAGSQHRSYSTSARRMKHMQAASGPVMVIGGTVVDITSTASTAMDVLHSSFPGTTRHTLGGVGRNIAEGISMLNGGDNDLIFVSFVGETLKGSTTEDMFGPWLKNAIVRRGGDSSEIYPVPGARTATYTAIHDASGNLVSAIADMEIFDLVPIDKVEKAIRKYRPRTVCFDANLSSECMKAILETCRGQNVQSFFEPTSVAKCARPLDRLLLEPLKAGLLRFSSPNEYELATMAKQARELMDYKDTLSTRSSIGGHSEFVSNDTCQALEKSEYADLLRDATDLSQFIPTLFIKLGAKGVLVFQRSKSGSVVHGGARGGAGHPDETLRWKMFPAYKVESTRSVTGAGDSFVASVVTSIHNADKIVSDPSVSLEDPVVFWKQLDRIIHDGQMAAILTMQTHESISPALAHSAQAEALRRHKNLLK</sequence>
<dbReference type="InterPro" id="IPR029056">
    <property type="entry name" value="Ribokinase-like"/>
</dbReference>
<feature type="domain" description="Carbohydrate kinase PfkB" evidence="7">
    <location>
        <begin position="480"/>
        <end position="813"/>
    </location>
</feature>
<evidence type="ECO:0000313" key="8">
    <source>
        <dbReference type="EMBL" id="KAF9148784.1"/>
    </source>
</evidence>
<dbReference type="SUPFAM" id="SSF57802">
    <property type="entry name" value="Rubredoxin-like"/>
    <property type="match status" value="1"/>
</dbReference>
<dbReference type="PROSITE" id="PS51359">
    <property type="entry name" value="COX5B_2"/>
    <property type="match status" value="1"/>
</dbReference>
<evidence type="ECO:0000256" key="4">
    <source>
        <dbReference type="ARBA" id="ARBA00023239"/>
    </source>
</evidence>
<dbReference type="GO" id="GO:0006123">
    <property type="term" value="P:mitochondrial electron transport, cytochrome c to oxygen"/>
    <property type="evidence" value="ECO:0007669"/>
    <property type="project" value="InterPro"/>
</dbReference>
<accession>A0A9P5RVH3</accession>
<dbReference type="GO" id="GO:0045277">
    <property type="term" value="C:respiratory chain complex IV"/>
    <property type="evidence" value="ECO:0007669"/>
    <property type="project" value="InterPro"/>
</dbReference>
<dbReference type="InterPro" id="IPR007342">
    <property type="entry name" value="PsuG"/>
</dbReference>
<evidence type="ECO:0000313" key="9">
    <source>
        <dbReference type="Proteomes" id="UP000748756"/>
    </source>
</evidence>
<gene>
    <name evidence="8" type="ORF">BG015_009474</name>
</gene>
<name>A0A9P5RVH3_9FUNG</name>
<keyword evidence="4" id="KW-0456">Lyase</keyword>
<dbReference type="InterPro" id="IPR011611">
    <property type="entry name" value="PfkB_dom"/>
</dbReference>
<dbReference type="GO" id="GO:0016798">
    <property type="term" value="F:hydrolase activity, acting on glycosyl bonds"/>
    <property type="evidence" value="ECO:0007669"/>
    <property type="project" value="UniProtKB-KW"/>
</dbReference>
<dbReference type="Pfam" id="PF01215">
    <property type="entry name" value="COX5B"/>
    <property type="match status" value="1"/>
</dbReference>
<dbReference type="SUPFAM" id="SSF110581">
    <property type="entry name" value="Indigoidine synthase A-like"/>
    <property type="match status" value="1"/>
</dbReference>
<evidence type="ECO:0000256" key="1">
    <source>
        <dbReference type="ARBA" id="ARBA00022723"/>
    </source>
</evidence>
<evidence type="ECO:0000256" key="3">
    <source>
        <dbReference type="ARBA" id="ARBA00023211"/>
    </source>
</evidence>
<keyword evidence="1 6" id="KW-0479">Metal-binding</keyword>
<dbReference type="PANTHER" id="PTHR42909">
    <property type="entry name" value="ZGC:136858"/>
    <property type="match status" value="1"/>
</dbReference>
<dbReference type="AlphaFoldDB" id="A0A9P5RVH3"/>
<dbReference type="OrthoDB" id="198885at2759"/>
<dbReference type="Gene3D" id="3.40.1790.10">
    <property type="entry name" value="Indigoidine synthase domain"/>
    <property type="match status" value="1"/>
</dbReference>
<dbReference type="Gene3D" id="2.60.11.10">
    <property type="entry name" value="Cytochrome c oxidase, subunit Vb"/>
    <property type="match status" value="1"/>
</dbReference>
<keyword evidence="2" id="KW-0378">Hydrolase</keyword>